<evidence type="ECO:0008006" key="3">
    <source>
        <dbReference type="Google" id="ProtNLM"/>
    </source>
</evidence>
<dbReference type="AlphaFoldDB" id="B8G4G5"/>
<dbReference type="KEGG" id="cag:Cagg_0634"/>
<dbReference type="SUPFAM" id="SSF158682">
    <property type="entry name" value="TerB-like"/>
    <property type="match status" value="1"/>
</dbReference>
<gene>
    <name evidence="1" type="ordered locus">Cagg_0634</name>
</gene>
<name>B8G4G5_CHLAD</name>
<dbReference type="HOGENOM" id="CLU_2732669_0_0_0"/>
<evidence type="ECO:0000313" key="2">
    <source>
        <dbReference type="Proteomes" id="UP000002508"/>
    </source>
</evidence>
<dbReference type="RefSeq" id="WP_012615937.1">
    <property type="nucleotide sequence ID" value="NC_011831.1"/>
</dbReference>
<organism evidence="1 2">
    <name type="scientific">Chloroflexus aggregans (strain MD-66 / DSM 9485)</name>
    <dbReference type="NCBI Taxonomy" id="326427"/>
    <lineage>
        <taxon>Bacteria</taxon>
        <taxon>Bacillati</taxon>
        <taxon>Chloroflexota</taxon>
        <taxon>Chloroflexia</taxon>
        <taxon>Chloroflexales</taxon>
        <taxon>Chloroflexineae</taxon>
        <taxon>Chloroflexaceae</taxon>
        <taxon>Chloroflexus</taxon>
    </lineage>
</organism>
<proteinExistence type="predicted"/>
<dbReference type="EMBL" id="CP001337">
    <property type="protein sequence ID" value="ACL23571.1"/>
    <property type="molecule type" value="Genomic_DNA"/>
</dbReference>
<reference evidence="1" key="1">
    <citation type="submission" date="2008-12" db="EMBL/GenBank/DDBJ databases">
        <title>Complete sequence of Chloroflexus aggregans DSM 9485.</title>
        <authorList>
            <consortium name="US DOE Joint Genome Institute"/>
            <person name="Lucas S."/>
            <person name="Copeland A."/>
            <person name="Lapidus A."/>
            <person name="Glavina del Rio T."/>
            <person name="Dalin E."/>
            <person name="Tice H."/>
            <person name="Pitluck S."/>
            <person name="Foster B."/>
            <person name="Larimer F."/>
            <person name="Land M."/>
            <person name="Hauser L."/>
            <person name="Kyrpides N."/>
            <person name="Mikhailova N."/>
            <person name="Bryant D."/>
            <person name="Richardson P."/>
        </authorList>
    </citation>
    <scope>NUCLEOTIDE SEQUENCE</scope>
    <source>
        <strain evidence="1">DSM 9485</strain>
    </source>
</reference>
<dbReference type="Gene3D" id="1.10.3680.10">
    <property type="entry name" value="TerB-like"/>
    <property type="match status" value="1"/>
</dbReference>
<sequence>MSDRQARILLAALRTNTNFTIDCDALAATPETVVSLLMEMVALARCDGQLHIAEKWYIEQTAQRLGIAETI</sequence>
<evidence type="ECO:0000313" key="1">
    <source>
        <dbReference type="EMBL" id="ACL23571.1"/>
    </source>
</evidence>
<dbReference type="InterPro" id="IPR029024">
    <property type="entry name" value="TerB-like"/>
</dbReference>
<keyword evidence="2" id="KW-1185">Reference proteome</keyword>
<protein>
    <recommendedName>
        <fullName evidence="3">Co-chaperone DjlA N-terminal domain-containing protein</fullName>
    </recommendedName>
</protein>
<accession>B8G4G5</accession>
<dbReference type="Proteomes" id="UP000002508">
    <property type="component" value="Chromosome"/>
</dbReference>